<dbReference type="Proteomes" id="UP000219271">
    <property type="component" value="Unassembled WGS sequence"/>
</dbReference>
<organism evidence="1 2">
    <name type="scientific">Candidatus Pantoea floridensis</name>
    <dbReference type="NCBI Taxonomy" id="1938870"/>
    <lineage>
        <taxon>Bacteria</taxon>
        <taxon>Pseudomonadati</taxon>
        <taxon>Pseudomonadota</taxon>
        <taxon>Gammaproteobacteria</taxon>
        <taxon>Enterobacterales</taxon>
        <taxon>Erwiniaceae</taxon>
        <taxon>Pantoea</taxon>
    </lineage>
</organism>
<dbReference type="OrthoDB" id="9880418at2"/>
<proteinExistence type="predicted"/>
<reference evidence="2" key="1">
    <citation type="submission" date="2017-09" db="EMBL/GenBank/DDBJ databases">
        <authorList>
            <person name="Varghese N."/>
            <person name="Submissions S."/>
        </authorList>
    </citation>
    <scope>NUCLEOTIDE SEQUENCE [LARGE SCALE GENOMIC DNA]</scope>
    <source>
        <strain evidence="2">JKS000234</strain>
    </source>
</reference>
<evidence type="ECO:0000313" key="1">
    <source>
        <dbReference type="EMBL" id="SOD38362.1"/>
    </source>
</evidence>
<keyword evidence="2" id="KW-1185">Reference proteome</keyword>
<name>A0A286BW34_9GAMM</name>
<dbReference type="EMBL" id="OCMY01000001">
    <property type="protein sequence ID" value="SOD38362.1"/>
    <property type="molecule type" value="Genomic_DNA"/>
</dbReference>
<dbReference type="AlphaFoldDB" id="A0A286BW34"/>
<sequence length="131" mass="15190">MDKTEVTDDDIKEVVVRLGETTSQLLSERGVSDNFLDFPSGNIVIELFLKHFELSFAEKALFIINNFDLSIYYTGKNGEIEHWIVEELLDSNFDNTLEDMLVRRRVKEEKNKVSSILNPENGECDDCRKRL</sequence>
<protein>
    <submittedName>
        <fullName evidence="1">Uncharacterized protein</fullName>
    </submittedName>
</protein>
<gene>
    <name evidence="1" type="ORF">SAMN06273570_2761</name>
</gene>
<dbReference type="RefSeq" id="WP_097096295.1">
    <property type="nucleotide sequence ID" value="NZ_OCMY01000001.1"/>
</dbReference>
<accession>A0A286BW34</accession>
<evidence type="ECO:0000313" key="2">
    <source>
        <dbReference type="Proteomes" id="UP000219271"/>
    </source>
</evidence>